<dbReference type="InterPro" id="IPR001452">
    <property type="entry name" value="SH3_domain"/>
</dbReference>
<dbReference type="SMART" id="SM00326">
    <property type="entry name" value="SH3"/>
    <property type="match status" value="1"/>
</dbReference>
<evidence type="ECO:0000313" key="8">
    <source>
        <dbReference type="EMBL" id="EMS15917.1"/>
    </source>
</evidence>
<dbReference type="PROSITE" id="PS50002">
    <property type="entry name" value="SH3"/>
    <property type="match status" value="1"/>
</dbReference>
<evidence type="ECO:0000259" key="6">
    <source>
        <dbReference type="PROSITE" id="PS50002"/>
    </source>
</evidence>
<feature type="domain" description="SH3" evidence="6">
    <location>
        <begin position="244"/>
        <end position="304"/>
    </location>
</feature>
<dbReference type="PANTHER" id="PTHR14309:SF10">
    <property type="entry name" value="PH DOMAIN-CONTAINING PROTEIN"/>
    <property type="match status" value="1"/>
</dbReference>
<dbReference type="GO" id="GO:0045595">
    <property type="term" value="P:regulation of cell differentiation"/>
    <property type="evidence" value="ECO:0007669"/>
    <property type="project" value="TreeGrafter"/>
</dbReference>
<evidence type="ECO:0000256" key="2">
    <source>
        <dbReference type="ARBA" id="ARBA00022443"/>
    </source>
</evidence>
<feature type="region of interest" description="Disordered" evidence="5">
    <location>
        <begin position="114"/>
        <end position="227"/>
    </location>
</feature>
<feature type="compositionally biased region" description="Low complexity" evidence="5">
    <location>
        <begin position="169"/>
        <end position="181"/>
    </location>
</feature>
<keyword evidence="3" id="KW-0472">Membrane</keyword>
<dbReference type="Proteomes" id="UP000030780">
    <property type="component" value="Unassembled WGS sequence"/>
</dbReference>
<reference evidence="8 9" key="1">
    <citation type="submission" date="2013-01" db="EMBL/GenBank/DDBJ databases">
        <authorList>
            <person name="Inman J."/>
            <person name="Zafar N."/>
            <person name="Lorenzi H."/>
            <person name="Caler E."/>
        </authorList>
    </citation>
    <scope>NUCLEOTIDE SEQUENCE [LARGE SCALE GENOMIC DNA]</scope>
    <source>
        <strain evidence="8 9">HM-3:IMSS</strain>
    </source>
</reference>
<dbReference type="EMBL" id="KB637560">
    <property type="protein sequence ID" value="EMS15917.1"/>
    <property type="molecule type" value="Genomic_DNA"/>
</dbReference>
<comment type="subcellular location">
    <subcellularLocation>
        <location evidence="1">Membrane</location>
    </subcellularLocation>
</comment>
<feature type="compositionally biased region" description="Basic residues" evidence="5">
    <location>
        <begin position="128"/>
        <end position="140"/>
    </location>
</feature>
<evidence type="ECO:0000256" key="5">
    <source>
        <dbReference type="SAM" id="MobiDB-lite"/>
    </source>
</evidence>
<dbReference type="InterPro" id="IPR011993">
    <property type="entry name" value="PH-like_dom_sf"/>
</dbReference>
<dbReference type="PANTHER" id="PTHR14309">
    <property type="entry name" value="EXPRESSED PROTEIN"/>
    <property type="match status" value="1"/>
</dbReference>
<dbReference type="InterPro" id="IPR036028">
    <property type="entry name" value="SH3-like_dom_sf"/>
</dbReference>
<feature type="compositionally biased region" description="Low complexity" evidence="5">
    <location>
        <begin position="149"/>
        <end position="160"/>
    </location>
</feature>
<keyword evidence="2 4" id="KW-0728">SH3 domain</keyword>
<dbReference type="OrthoDB" id="30449at2759"/>
<dbReference type="InterPro" id="IPR001849">
    <property type="entry name" value="PH_domain"/>
</dbReference>
<evidence type="ECO:0000256" key="3">
    <source>
        <dbReference type="ARBA" id="ARBA00023136"/>
    </source>
</evidence>
<dbReference type="VEuPathDB" id="AmoebaDB:KM1_184950"/>
<evidence type="ECO:0000259" key="7">
    <source>
        <dbReference type="PROSITE" id="PS50003"/>
    </source>
</evidence>
<gene>
    <name evidence="8" type="ORF">KM1_184950</name>
</gene>
<dbReference type="SMART" id="SM00233">
    <property type="entry name" value="PH"/>
    <property type="match status" value="1"/>
</dbReference>
<proteinExistence type="predicted"/>
<dbReference type="PROSITE" id="PS50003">
    <property type="entry name" value="PH_DOMAIN"/>
    <property type="match status" value="1"/>
</dbReference>
<evidence type="ECO:0000256" key="4">
    <source>
        <dbReference type="PROSITE-ProRule" id="PRU00192"/>
    </source>
</evidence>
<protein>
    <submittedName>
        <fullName evidence="8">Variant sh3 domain containing protein</fullName>
    </submittedName>
</protein>
<dbReference type="Pfam" id="PF07653">
    <property type="entry name" value="SH3_2"/>
    <property type="match status" value="1"/>
</dbReference>
<dbReference type="CDD" id="cd00174">
    <property type="entry name" value="SH3"/>
    <property type="match status" value="1"/>
</dbReference>
<name>M7W6P3_ENTHI</name>
<organism evidence="8 9">
    <name type="scientific">Entamoeba histolytica HM-3:IMSS</name>
    <dbReference type="NCBI Taxonomy" id="885315"/>
    <lineage>
        <taxon>Eukaryota</taxon>
        <taxon>Amoebozoa</taxon>
        <taxon>Evosea</taxon>
        <taxon>Archamoebae</taxon>
        <taxon>Mastigamoebida</taxon>
        <taxon>Entamoebidae</taxon>
        <taxon>Entamoeba</taxon>
    </lineage>
</organism>
<dbReference type="SUPFAM" id="SSF50044">
    <property type="entry name" value="SH3-domain"/>
    <property type="match status" value="1"/>
</dbReference>
<dbReference type="SUPFAM" id="SSF50729">
    <property type="entry name" value="PH domain-like"/>
    <property type="match status" value="1"/>
</dbReference>
<feature type="domain" description="PH" evidence="7">
    <location>
        <begin position="10"/>
        <end position="112"/>
    </location>
</feature>
<dbReference type="Pfam" id="PF00169">
    <property type="entry name" value="PH"/>
    <property type="match status" value="1"/>
</dbReference>
<feature type="compositionally biased region" description="Acidic residues" evidence="5">
    <location>
        <begin position="193"/>
        <end position="227"/>
    </location>
</feature>
<dbReference type="Gene3D" id="2.30.29.30">
    <property type="entry name" value="Pleckstrin-homology domain (PH domain)/Phosphotyrosine-binding domain (PTB)"/>
    <property type="match status" value="1"/>
</dbReference>
<sequence length="304" mass="35342">MSFDIDEDSIPAIRGWVTKQGGSHKSWKKRWFQTTPRNPFRLDYYTNDSCSSLKGHIDMSQVTDMITTRNKDKDGSMRYGFQLVTEKRTWKLIVEGEEDGEYWKDSFRKLINQVRKSKGLPPLERKKHDTGKRHHHHHDKKKEEKKKTTTTSSTPVTPVNAAPPPPTPITVTTTSNPTTEPEQQEDSEKQQEEEQYDQQDEQYDQQDEQYDQEEEGEYSDEEYDEDDDIAPEEIYDNEIRACVPPEKYAVALHDYDSSTETELSIKRGQKIIIFDDSDPEGWLGAETIDGSRGWVSSHYVKILL</sequence>
<evidence type="ECO:0000313" key="9">
    <source>
        <dbReference type="Proteomes" id="UP000030780"/>
    </source>
</evidence>
<dbReference type="GO" id="GO:0016020">
    <property type="term" value="C:membrane"/>
    <property type="evidence" value="ECO:0007669"/>
    <property type="project" value="UniProtKB-SubCell"/>
</dbReference>
<dbReference type="AlphaFoldDB" id="M7W6P3"/>
<dbReference type="Gene3D" id="2.30.30.40">
    <property type="entry name" value="SH3 Domains"/>
    <property type="match status" value="1"/>
</dbReference>
<accession>M7W6P3</accession>
<evidence type="ECO:0000256" key="1">
    <source>
        <dbReference type="ARBA" id="ARBA00004370"/>
    </source>
</evidence>
<dbReference type="InterPro" id="IPR039680">
    <property type="entry name" value="PLEKHB1/2"/>
</dbReference>